<protein>
    <submittedName>
        <fullName evidence="1">Uncharacterized protein</fullName>
    </submittedName>
</protein>
<comment type="caution">
    <text evidence="1">The sequence shown here is derived from an EMBL/GenBank/DDBJ whole genome shotgun (WGS) entry which is preliminary data.</text>
</comment>
<dbReference type="Proteomes" id="UP000828390">
    <property type="component" value="Unassembled WGS sequence"/>
</dbReference>
<reference evidence="1" key="2">
    <citation type="submission" date="2020-11" db="EMBL/GenBank/DDBJ databases">
        <authorList>
            <person name="McCartney M.A."/>
            <person name="Auch B."/>
            <person name="Kono T."/>
            <person name="Mallez S."/>
            <person name="Becker A."/>
            <person name="Gohl D.M."/>
            <person name="Silverstein K.A.T."/>
            <person name="Koren S."/>
            <person name="Bechman K.B."/>
            <person name="Herman A."/>
            <person name="Abrahante J.E."/>
            <person name="Garbe J."/>
        </authorList>
    </citation>
    <scope>NUCLEOTIDE SEQUENCE</scope>
    <source>
        <strain evidence="1">Duluth1</strain>
        <tissue evidence="1">Whole animal</tissue>
    </source>
</reference>
<reference evidence="1" key="1">
    <citation type="journal article" date="2019" name="bioRxiv">
        <title>The Genome of the Zebra Mussel, Dreissena polymorpha: A Resource for Invasive Species Research.</title>
        <authorList>
            <person name="McCartney M.A."/>
            <person name="Auch B."/>
            <person name="Kono T."/>
            <person name="Mallez S."/>
            <person name="Zhang Y."/>
            <person name="Obille A."/>
            <person name="Becker A."/>
            <person name="Abrahante J.E."/>
            <person name="Garbe J."/>
            <person name="Badalamenti J.P."/>
            <person name="Herman A."/>
            <person name="Mangelson H."/>
            <person name="Liachko I."/>
            <person name="Sullivan S."/>
            <person name="Sone E.D."/>
            <person name="Koren S."/>
            <person name="Silverstein K.A.T."/>
            <person name="Beckman K.B."/>
            <person name="Gohl D.M."/>
        </authorList>
    </citation>
    <scope>NUCLEOTIDE SEQUENCE</scope>
    <source>
        <strain evidence="1">Duluth1</strain>
        <tissue evidence="1">Whole animal</tissue>
    </source>
</reference>
<name>A0A9D4KEN5_DREPO</name>
<keyword evidence="2" id="KW-1185">Reference proteome</keyword>
<sequence>MVSGEAPPGEVPPGELLPYFKGGGELPSHQICRGGELPPHNNPRGLFYPALGLERNRVEIEKILDDQRMVIARRAPDIGFIVRVS</sequence>
<dbReference type="EMBL" id="JAIWYP010000004">
    <property type="protein sequence ID" value="KAH3838448.1"/>
    <property type="molecule type" value="Genomic_DNA"/>
</dbReference>
<gene>
    <name evidence="1" type="ORF">DPMN_111857</name>
</gene>
<evidence type="ECO:0000313" key="2">
    <source>
        <dbReference type="Proteomes" id="UP000828390"/>
    </source>
</evidence>
<proteinExistence type="predicted"/>
<dbReference type="AlphaFoldDB" id="A0A9D4KEN5"/>
<organism evidence="1 2">
    <name type="scientific">Dreissena polymorpha</name>
    <name type="common">Zebra mussel</name>
    <name type="synonym">Mytilus polymorpha</name>
    <dbReference type="NCBI Taxonomy" id="45954"/>
    <lineage>
        <taxon>Eukaryota</taxon>
        <taxon>Metazoa</taxon>
        <taxon>Spiralia</taxon>
        <taxon>Lophotrochozoa</taxon>
        <taxon>Mollusca</taxon>
        <taxon>Bivalvia</taxon>
        <taxon>Autobranchia</taxon>
        <taxon>Heteroconchia</taxon>
        <taxon>Euheterodonta</taxon>
        <taxon>Imparidentia</taxon>
        <taxon>Neoheterodontei</taxon>
        <taxon>Myida</taxon>
        <taxon>Dreissenoidea</taxon>
        <taxon>Dreissenidae</taxon>
        <taxon>Dreissena</taxon>
    </lineage>
</organism>
<accession>A0A9D4KEN5</accession>
<evidence type="ECO:0000313" key="1">
    <source>
        <dbReference type="EMBL" id="KAH3838448.1"/>
    </source>
</evidence>